<organism evidence="1">
    <name type="scientific">Rhizophora mucronata</name>
    <name type="common">Asiatic mangrove</name>
    <dbReference type="NCBI Taxonomy" id="61149"/>
    <lineage>
        <taxon>Eukaryota</taxon>
        <taxon>Viridiplantae</taxon>
        <taxon>Streptophyta</taxon>
        <taxon>Embryophyta</taxon>
        <taxon>Tracheophyta</taxon>
        <taxon>Spermatophyta</taxon>
        <taxon>Magnoliopsida</taxon>
        <taxon>eudicotyledons</taxon>
        <taxon>Gunneridae</taxon>
        <taxon>Pentapetalae</taxon>
        <taxon>rosids</taxon>
        <taxon>fabids</taxon>
        <taxon>Malpighiales</taxon>
        <taxon>Rhizophoraceae</taxon>
        <taxon>Rhizophora</taxon>
    </lineage>
</organism>
<sequence length="27" mass="3126">MGIDGFYETLEIFILKSEAKLNLLYFG</sequence>
<dbReference type="AlphaFoldDB" id="A0A2P2QWD3"/>
<name>A0A2P2QWD3_RHIMU</name>
<dbReference type="EMBL" id="GGEC01090804">
    <property type="protein sequence ID" value="MBX71288.1"/>
    <property type="molecule type" value="Transcribed_RNA"/>
</dbReference>
<evidence type="ECO:0000313" key="1">
    <source>
        <dbReference type="EMBL" id="MBX71288.1"/>
    </source>
</evidence>
<reference evidence="1" key="1">
    <citation type="submission" date="2018-02" db="EMBL/GenBank/DDBJ databases">
        <title>Rhizophora mucronata_Transcriptome.</title>
        <authorList>
            <person name="Meera S.P."/>
            <person name="Sreeshan A."/>
            <person name="Augustine A."/>
        </authorList>
    </citation>
    <scope>NUCLEOTIDE SEQUENCE</scope>
    <source>
        <tissue evidence="1">Leaf</tissue>
    </source>
</reference>
<protein>
    <submittedName>
        <fullName evidence="1">Uncharacterized protein</fullName>
    </submittedName>
</protein>
<proteinExistence type="predicted"/>
<accession>A0A2P2QWD3</accession>